<dbReference type="OrthoDB" id="1874659at2759"/>
<dbReference type="RefSeq" id="XP_018853936.1">
    <property type="nucleotide sequence ID" value="XM_018998391.2"/>
</dbReference>
<evidence type="ECO:0000256" key="5">
    <source>
        <dbReference type="ARBA" id="ARBA00022729"/>
    </source>
</evidence>
<sequence>MSKSKQTNKTRPTITSTVCSTIKKGLMASSRRDLNGLKIAVIVMLFFSLEFFSSKSAASMLPRDRERLKQMKLVLGSRPPRCVNKCLNCRPCTAALIASPHHKTDFNVSSQPDESYYLLSWKCKCKDKFFQP</sequence>
<evidence type="ECO:0000256" key="3">
    <source>
        <dbReference type="ARBA" id="ARBA00022473"/>
    </source>
</evidence>
<organism evidence="8 9">
    <name type="scientific">Juglans regia</name>
    <name type="common">English walnut</name>
    <dbReference type="NCBI Taxonomy" id="51240"/>
    <lineage>
        <taxon>Eukaryota</taxon>
        <taxon>Viridiplantae</taxon>
        <taxon>Streptophyta</taxon>
        <taxon>Embryophyta</taxon>
        <taxon>Tracheophyta</taxon>
        <taxon>Spermatophyta</taxon>
        <taxon>Magnoliopsida</taxon>
        <taxon>eudicotyledons</taxon>
        <taxon>Gunneridae</taxon>
        <taxon>Pentapetalae</taxon>
        <taxon>rosids</taxon>
        <taxon>fabids</taxon>
        <taxon>Fagales</taxon>
        <taxon>Juglandaceae</taxon>
        <taxon>Juglans</taxon>
    </lineage>
</organism>
<accession>A0A2I4HCQ5</accession>
<dbReference type="PANTHER" id="PTHR33109">
    <property type="entry name" value="EPIDERMAL PATTERNING FACTOR-LIKE PROTEIN 4"/>
    <property type="match status" value="1"/>
</dbReference>
<comment type="subcellular location">
    <subcellularLocation>
        <location evidence="1 7">Secreted</location>
    </subcellularLocation>
</comment>
<dbReference type="PANTHER" id="PTHR33109:SF60">
    <property type="entry name" value="EPIDERMAL PATTERNING FACTOR-LIKE PROTEIN 8"/>
    <property type="match status" value="1"/>
</dbReference>
<evidence type="ECO:0000256" key="7">
    <source>
        <dbReference type="RuleBase" id="RU367102"/>
    </source>
</evidence>
<keyword evidence="5" id="KW-0732">Signal</keyword>
<keyword evidence="3 7" id="KW-0217">Developmental protein</keyword>
<evidence type="ECO:0000313" key="9">
    <source>
        <dbReference type="RefSeq" id="XP_018853936.1"/>
    </source>
</evidence>
<dbReference type="Gramene" id="Jr10_22190_p1">
    <property type="protein sequence ID" value="cds.Jr10_22190_p1"/>
    <property type="gene ID" value="Jr10_22190"/>
</dbReference>
<dbReference type="InterPro" id="IPR039455">
    <property type="entry name" value="EPFL"/>
</dbReference>
<reference evidence="9" key="1">
    <citation type="submission" date="2025-08" db="UniProtKB">
        <authorList>
            <consortium name="RefSeq"/>
        </authorList>
    </citation>
    <scope>IDENTIFICATION</scope>
    <source>
        <tissue evidence="9">Leaves</tissue>
    </source>
</reference>
<gene>
    <name evidence="9" type="primary">LOC109015940</name>
</gene>
<dbReference type="GO" id="GO:0010052">
    <property type="term" value="P:guard cell differentiation"/>
    <property type="evidence" value="ECO:0007669"/>
    <property type="project" value="UniProtKB-UniRule"/>
</dbReference>
<dbReference type="GO" id="GO:0005576">
    <property type="term" value="C:extracellular region"/>
    <property type="evidence" value="ECO:0007669"/>
    <property type="project" value="UniProtKB-SubCell"/>
</dbReference>
<keyword evidence="8" id="KW-1185">Reference proteome</keyword>
<dbReference type="Proteomes" id="UP000235220">
    <property type="component" value="Chromosome 10"/>
</dbReference>
<evidence type="ECO:0000256" key="6">
    <source>
        <dbReference type="ARBA" id="ARBA00023157"/>
    </source>
</evidence>
<comment type="similarity">
    <text evidence="2 7">Belongs to the plant cysteine rich small secretory peptide family. Epidermal patterning factor subfamily.</text>
</comment>
<dbReference type="AlphaFoldDB" id="A0A2I4HCQ5"/>
<comment type="function">
    <text evidence="7">Controls stomatal patterning.</text>
</comment>
<keyword evidence="4 7" id="KW-0964">Secreted</keyword>
<protein>
    <recommendedName>
        <fullName evidence="7">Epidermal patterning factor-like protein</fullName>
    </recommendedName>
</protein>
<name>A0A2I4HCQ5_JUGRE</name>
<dbReference type="STRING" id="51240.A0A2I4HCQ5"/>
<dbReference type="Pfam" id="PF17181">
    <property type="entry name" value="EPF"/>
    <property type="match status" value="1"/>
</dbReference>
<dbReference type="GeneID" id="109015940"/>
<evidence type="ECO:0000256" key="1">
    <source>
        <dbReference type="ARBA" id="ARBA00004613"/>
    </source>
</evidence>
<evidence type="ECO:0000313" key="8">
    <source>
        <dbReference type="Proteomes" id="UP000235220"/>
    </source>
</evidence>
<evidence type="ECO:0000256" key="4">
    <source>
        <dbReference type="ARBA" id="ARBA00022525"/>
    </source>
</evidence>
<keyword evidence="6" id="KW-1015">Disulfide bond</keyword>
<proteinExistence type="inferred from homology"/>
<evidence type="ECO:0000256" key="2">
    <source>
        <dbReference type="ARBA" id="ARBA00008127"/>
    </source>
</evidence>